<accession>A0A101NTQ6</accession>
<dbReference type="AlphaFoldDB" id="A0A101NTQ6"/>
<organism evidence="1 2">
    <name type="scientific">Streptomyces yokosukanensis</name>
    <dbReference type="NCBI Taxonomy" id="67386"/>
    <lineage>
        <taxon>Bacteria</taxon>
        <taxon>Bacillati</taxon>
        <taxon>Actinomycetota</taxon>
        <taxon>Actinomycetes</taxon>
        <taxon>Kitasatosporales</taxon>
        <taxon>Streptomycetaceae</taxon>
        <taxon>Streptomyces</taxon>
    </lineage>
</organism>
<comment type="caution">
    <text evidence="1">The sequence shown here is derived from an EMBL/GenBank/DDBJ whole genome shotgun (WGS) entry which is preliminary data.</text>
</comment>
<keyword evidence="2" id="KW-1185">Reference proteome</keyword>
<evidence type="ECO:0000313" key="2">
    <source>
        <dbReference type="Proteomes" id="UP000053127"/>
    </source>
</evidence>
<reference evidence="1 2" key="1">
    <citation type="submission" date="2015-10" db="EMBL/GenBank/DDBJ databases">
        <title>Draft genome sequence of Streptomyces yokosukanensis DSM 40224, type strain for the species Streptomyces yokosukanensis.</title>
        <authorList>
            <person name="Ruckert C."/>
            <person name="Winkler A."/>
            <person name="Kalinowski J."/>
            <person name="Kampfer P."/>
            <person name="Glaeser S."/>
        </authorList>
    </citation>
    <scope>NUCLEOTIDE SEQUENCE [LARGE SCALE GENOMIC DNA]</scope>
    <source>
        <strain evidence="1 2">DSM 40224</strain>
    </source>
</reference>
<evidence type="ECO:0000313" key="1">
    <source>
        <dbReference type="EMBL" id="KUM99104.1"/>
    </source>
</evidence>
<sequence length="65" mass="7390">MSPQFSEFIFTPDEHTCGGPRKIPGARRRLDLLDPAHSLWWQMHDPIVVAGDRHTDRLRGNGPVT</sequence>
<protein>
    <submittedName>
        <fullName evidence="1">Uncharacterized protein</fullName>
    </submittedName>
</protein>
<dbReference type="EMBL" id="LMWN01000068">
    <property type="protein sequence ID" value="KUM99104.1"/>
    <property type="molecule type" value="Genomic_DNA"/>
</dbReference>
<name>A0A101NTQ6_9ACTN</name>
<gene>
    <name evidence="1" type="ORF">AQI95_40675</name>
</gene>
<proteinExistence type="predicted"/>
<dbReference type="Proteomes" id="UP000053127">
    <property type="component" value="Unassembled WGS sequence"/>
</dbReference>